<dbReference type="AlphaFoldDB" id="A0A0U1L0C2"/>
<proteinExistence type="predicted"/>
<dbReference type="Proteomes" id="UP000049855">
    <property type="component" value="Unassembled WGS sequence"/>
</dbReference>
<dbReference type="GO" id="GO:0009295">
    <property type="term" value="C:nucleoid"/>
    <property type="evidence" value="ECO:0007669"/>
    <property type="project" value="InterPro"/>
</dbReference>
<reference evidence="2" key="1">
    <citation type="submission" date="2015-03" db="EMBL/GenBank/DDBJ databases">
        <authorList>
            <person name="Nijsse Bart"/>
        </authorList>
    </citation>
    <scope>NUCLEOTIDE SEQUENCE [LARGE SCALE GENOMIC DNA]</scope>
</reference>
<sequence>MLITINRAILHILDFNSGVTVFSQQELDRESNSVISFLAKHIEKSYTGQNAKSGTFYPNSKFKSQMSEYIAGTLDFISFSVYVAELMYTAIAQSDTLDSTDVLLCDFTIDDNRVIGLLKCTNRVGFIHQVVQENDQLKNDIINHYAILPSLSQKIEEYAFINVDSLDIKFIEKKRSVNGIETYIIADHILECSSLISPKSTLELVNSIARTVAENHGESTVTAALKSKSYIVENTEVSEYLDPVELGKAVFPSSPLMQQEYIQEVEKAGIPATVKIDKDLAIKAGKSHKIKTDTGIEITFPVDYFQNNEYIEFINNPDGTLSIALKKIGSIVNK</sequence>
<gene>
    <name evidence="1" type="ORF">SpAn4DRAFT_2350</name>
</gene>
<dbReference type="Pfam" id="PF04245">
    <property type="entry name" value="NA37"/>
    <property type="match status" value="1"/>
</dbReference>
<protein>
    <submittedName>
        <fullName evidence="1">Pseudouridylate synthases, 23S RNA-specific</fullName>
    </submittedName>
</protein>
<dbReference type="InterPro" id="IPR007358">
    <property type="entry name" value="Nucleoid_associated_NdpA"/>
</dbReference>
<accession>A0A0U1L0C2</accession>
<dbReference type="RefSeq" id="WP_021167929.1">
    <property type="nucleotide sequence ID" value="NZ_CTRP01000012.1"/>
</dbReference>
<keyword evidence="2" id="KW-1185">Reference proteome</keyword>
<dbReference type="EMBL" id="CTRP01000012">
    <property type="protein sequence ID" value="CQR73118.1"/>
    <property type="molecule type" value="Genomic_DNA"/>
</dbReference>
<evidence type="ECO:0000313" key="1">
    <source>
        <dbReference type="EMBL" id="CQR73118.1"/>
    </source>
</evidence>
<organism evidence="1 2">
    <name type="scientific">Sporomusa ovata</name>
    <dbReference type="NCBI Taxonomy" id="2378"/>
    <lineage>
        <taxon>Bacteria</taxon>
        <taxon>Bacillati</taxon>
        <taxon>Bacillota</taxon>
        <taxon>Negativicutes</taxon>
        <taxon>Selenomonadales</taxon>
        <taxon>Sporomusaceae</taxon>
        <taxon>Sporomusa</taxon>
    </lineage>
</organism>
<name>A0A0U1L0C2_9FIRM</name>
<evidence type="ECO:0000313" key="2">
    <source>
        <dbReference type="Proteomes" id="UP000049855"/>
    </source>
</evidence>